<protein>
    <submittedName>
        <fullName evidence="1">Uncharacterized protein</fullName>
    </submittedName>
</protein>
<comment type="caution">
    <text evidence="1">The sequence shown here is derived from an EMBL/GenBank/DDBJ whole genome shotgun (WGS) entry which is preliminary data.</text>
</comment>
<reference evidence="1 2" key="1">
    <citation type="submission" date="2015-11" db="EMBL/GenBank/DDBJ databases">
        <title>Genomes and virulence difference between two physiological races of Phytophthora nicotianae.</title>
        <authorList>
            <person name="Liu H."/>
            <person name="Ma X."/>
            <person name="Yu H."/>
            <person name="Fang D."/>
            <person name="Li Y."/>
            <person name="Wang X."/>
            <person name="Wang W."/>
            <person name="Dong Y."/>
            <person name="Xiao B."/>
        </authorList>
    </citation>
    <scope>NUCLEOTIDE SEQUENCE [LARGE SCALE GENOMIC DNA]</scope>
    <source>
        <strain evidence="2">race 0</strain>
    </source>
</reference>
<dbReference type="AlphaFoldDB" id="A0A0W8C9A7"/>
<name>A0A0W8C9A7_PHYNI</name>
<accession>A0A0W8C9A7</accession>
<gene>
    <name evidence="1" type="ORF">AM587_10007188</name>
</gene>
<evidence type="ECO:0000313" key="2">
    <source>
        <dbReference type="Proteomes" id="UP000052943"/>
    </source>
</evidence>
<evidence type="ECO:0000313" key="1">
    <source>
        <dbReference type="EMBL" id="KUF80666.1"/>
    </source>
</evidence>
<dbReference type="EMBL" id="LNFO01004531">
    <property type="protein sequence ID" value="KUF80666.1"/>
    <property type="molecule type" value="Genomic_DNA"/>
</dbReference>
<dbReference type="OrthoDB" id="92298at2759"/>
<dbReference type="Proteomes" id="UP000052943">
    <property type="component" value="Unassembled WGS sequence"/>
</dbReference>
<sequence>MITTCEINPFKAKMLQAKVTQTVSSVPDINDYDSIEMDEESRKELVRRGAVGRRCAVVVLPADIVAAIAEISELKCIYLHRKQSNYINSQQSEQSVP</sequence>
<organism evidence="1 2">
    <name type="scientific">Phytophthora nicotianae</name>
    <name type="common">Potato buckeye rot agent</name>
    <name type="synonym">Phytophthora parasitica</name>
    <dbReference type="NCBI Taxonomy" id="4792"/>
    <lineage>
        <taxon>Eukaryota</taxon>
        <taxon>Sar</taxon>
        <taxon>Stramenopiles</taxon>
        <taxon>Oomycota</taxon>
        <taxon>Peronosporomycetes</taxon>
        <taxon>Peronosporales</taxon>
        <taxon>Peronosporaceae</taxon>
        <taxon>Phytophthora</taxon>
    </lineage>
</organism>
<proteinExistence type="predicted"/>